<protein>
    <submittedName>
        <fullName evidence="2">Uncharacterized protein</fullName>
    </submittedName>
</protein>
<name>A0AC34GUV4_9BILA</name>
<organism evidence="1 2">
    <name type="scientific">Panagrolaimus sp. ES5</name>
    <dbReference type="NCBI Taxonomy" id="591445"/>
    <lineage>
        <taxon>Eukaryota</taxon>
        <taxon>Metazoa</taxon>
        <taxon>Ecdysozoa</taxon>
        <taxon>Nematoda</taxon>
        <taxon>Chromadorea</taxon>
        <taxon>Rhabditida</taxon>
        <taxon>Tylenchina</taxon>
        <taxon>Panagrolaimomorpha</taxon>
        <taxon>Panagrolaimoidea</taxon>
        <taxon>Panagrolaimidae</taxon>
        <taxon>Panagrolaimus</taxon>
    </lineage>
</organism>
<accession>A0AC34GUV4</accession>
<evidence type="ECO:0000313" key="2">
    <source>
        <dbReference type="WBParaSite" id="ES5_v2.g8673.t1"/>
    </source>
</evidence>
<proteinExistence type="predicted"/>
<sequence>MRRRNTAQTYDDEFLRAPGAAYHTPALPQRHRGPKSLPPLRTFEDSPNASPSSSTDGGYGALERSIHSEFIPSSQPSTSRRSRSKKHKIPSTDFYPSRDERHTNNRYLKEESDSESARIRVEEEMYNAMKQIKKFKAGISEAVGKYRQIKIDYDKLLKEHHSLAFSLIEKDHKIQQLESEIAQLSQEKRSLEIENQSLKSMGYPYAAAAASQHRYHHHYPPAYPQMPQASHYSYMTPPSQIRSSQFNNTNTGSLMASGGERSNSNRIPLHQHQRHGVENFFGNINEGSGEQLAFLSANTTASQPVLPGIPNTANVTDEFRDEVKVFRKMDESSPSRPPTNSNPSLILSTGMGGSNSTGSSPPNNNKTNEQTPVASIKKESSPKASDPKIDAYNEIILKQLNSLTPKSSKIKKTKSLSTMDDIAVNFETAPTDLNQ</sequence>
<dbReference type="Proteomes" id="UP000887579">
    <property type="component" value="Unplaced"/>
</dbReference>
<dbReference type="WBParaSite" id="ES5_v2.g8673.t1">
    <property type="protein sequence ID" value="ES5_v2.g8673.t1"/>
    <property type="gene ID" value="ES5_v2.g8673"/>
</dbReference>
<evidence type="ECO:0000313" key="1">
    <source>
        <dbReference type="Proteomes" id="UP000887579"/>
    </source>
</evidence>
<reference evidence="2" key="1">
    <citation type="submission" date="2022-11" db="UniProtKB">
        <authorList>
            <consortium name="WormBaseParasite"/>
        </authorList>
    </citation>
    <scope>IDENTIFICATION</scope>
</reference>